<name>A0A2P6VAU9_9CHLO</name>
<dbReference type="SUPFAM" id="SSF50998">
    <property type="entry name" value="Quinoprotein alcohol dehydrogenase-like"/>
    <property type="match status" value="1"/>
</dbReference>
<keyword evidence="3" id="KW-1185">Reference proteome</keyword>
<dbReference type="EMBL" id="LHPF02000015">
    <property type="protein sequence ID" value="PSC71222.1"/>
    <property type="molecule type" value="Genomic_DNA"/>
</dbReference>
<proteinExistence type="predicted"/>
<sequence>MSLAAVRRLALTPQFVRPAVAGSRGFAKVGTDQKLEADPRTTKPQQVAHETDEATKDSIRHAAEGKPGEAMKDVGNMAKAAAKRGGAASDRQPSVPLLVKALLVAGLLALAWAGVRRAQHRASGAFGSTHTGDSAPARHVTGQQQRQPDAEAHAGGATAGLFSDGAMVARAERAMRLTPSYRGLGRAETFPFFGNANRLLLASHGRLMYYRYDTDELRVLHEGQGVYYGVFPGEERGLLGEPTTLWVVSRPHNWRPESTQEWLLHLDAETGEELGRVQISSRFTHDAVRQRDRVYVANTGEGKVLELAFPSMQLLRELPLFTLKEHVNTLAPTPDGRLWAMLHNLGSSELVEVDLASGRELRRLPGVGQKAHGLVFWQANAIIALDSDGGALVKVDTGSGKVEQLWELGEANKYLKGLCVVDDIAFFGIAVAGERASRADSALSCELAAYDLRQGLLLWRRKLPTQGLLNVVAAPHLTVESTAYAVSTRPLVSYRDKPAYDQALQAVQKWMQQQEREAQGAQGAAAVAAQAAQAAAARAAEAELVAALAKQGDGVLQQQAKQEQAVLVDALAEVDQGQQAQQGKAQQAQRQERQEKVAFVEALAAMQTQEQLQQQQAGSGEAQQHAQQAQQGDAVEQLGMADGQGVVRAGGGEGQVVRALSELDPLPADDPLSQYPPVLDSVRWSSGLPRLSLSAKGSRGSGLAAGAQLRLFHYDVEPLRRQVAALSEQDWTEEVQRASNAWIGGREGNQNAFKPGARAIMLIFSDRDGRHVYRFPWHDRFKPLLEPLLLKILGAADVSNIMRLQLALMPAHGEIKRHIDAGDYAAGGHRIHAVVQSHPGVTFKVCDTARHAGAGAGQAGAPLCVPLAVEQGLVFELNNRLAHSVVNDAGRPRIHLVMDVAETPRQQRALRVGEVCTYGNNARIECAPEAADGVAAR</sequence>
<feature type="compositionally biased region" description="Basic and acidic residues" evidence="1">
    <location>
        <begin position="49"/>
        <end position="70"/>
    </location>
</feature>
<comment type="caution">
    <text evidence="2">The sequence shown here is derived from an EMBL/GenBank/DDBJ whole genome shotgun (WGS) entry which is preliminary data.</text>
</comment>
<organism evidence="2 3">
    <name type="scientific">Micractinium conductrix</name>
    <dbReference type="NCBI Taxonomy" id="554055"/>
    <lineage>
        <taxon>Eukaryota</taxon>
        <taxon>Viridiplantae</taxon>
        <taxon>Chlorophyta</taxon>
        <taxon>core chlorophytes</taxon>
        <taxon>Trebouxiophyceae</taxon>
        <taxon>Chlorellales</taxon>
        <taxon>Chlorellaceae</taxon>
        <taxon>Chlorella clade</taxon>
        <taxon>Micractinium</taxon>
    </lineage>
</organism>
<gene>
    <name evidence="2" type="ORF">C2E20_5308</name>
</gene>
<dbReference type="SUPFAM" id="SSF51197">
    <property type="entry name" value="Clavaminate synthase-like"/>
    <property type="match status" value="1"/>
</dbReference>
<dbReference type="STRING" id="554055.A0A2P6VAU9"/>
<dbReference type="Gene3D" id="2.60.120.330">
    <property type="entry name" value="B-lactam Antibiotic, Isopenicillin N Synthase, Chain"/>
    <property type="match status" value="1"/>
</dbReference>
<dbReference type="InterPro" id="IPR015943">
    <property type="entry name" value="WD40/YVTN_repeat-like_dom_sf"/>
</dbReference>
<dbReference type="PANTHER" id="PTHR33137:SF4">
    <property type="entry name" value="MEDIATOR OF RNA POLYMERASE II TRANSCRIPTION SUBUNIT 15A-RELATED"/>
    <property type="match status" value="1"/>
</dbReference>
<dbReference type="OrthoDB" id="411451at2759"/>
<feature type="region of interest" description="Disordered" evidence="1">
    <location>
        <begin position="30"/>
        <end position="70"/>
    </location>
</feature>
<evidence type="ECO:0000256" key="1">
    <source>
        <dbReference type="SAM" id="MobiDB-lite"/>
    </source>
</evidence>
<accession>A0A2P6VAU9</accession>
<dbReference type="PANTHER" id="PTHR33137">
    <property type="entry name" value="MEDIATOR OF RNA POLYMERASE II TRANSCRIPTION SUBUNIT 15A-RELATED"/>
    <property type="match status" value="1"/>
</dbReference>
<dbReference type="GO" id="GO:0031490">
    <property type="term" value="F:chromatin DNA binding"/>
    <property type="evidence" value="ECO:0007669"/>
    <property type="project" value="InterPro"/>
</dbReference>
<feature type="region of interest" description="Disordered" evidence="1">
    <location>
        <begin position="123"/>
        <end position="156"/>
    </location>
</feature>
<evidence type="ECO:0000313" key="2">
    <source>
        <dbReference type="EMBL" id="PSC71222.1"/>
    </source>
</evidence>
<feature type="compositionally biased region" description="Basic and acidic residues" evidence="1">
    <location>
        <begin position="31"/>
        <end position="41"/>
    </location>
</feature>
<dbReference type="Gene3D" id="2.130.10.10">
    <property type="entry name" value="YVTN repeat-like/Quinoprotein amine dehydrogenase"/>
    <property type="match status" value="1"/>
</dbReference>
<dbReference type="Proteomes" id="UP000239649">
    <property type="component" value="Unassembled WGS sequence"/>
</dbReference>
<evidence type="ECO:0000313" key="3">
    <source>
        <dbReference type="Proteomes" id="UP000239649"/>
    </source>
</evidence>
<feature type="region of interest" description="Disordered" evidence="1">
    <location>
        <begin position="611"/>
        <end position="634"/>
    </location>
</feature>
<reference evidence="2 3" key="1">
    <citation type="journal article" date="2018" name="Plant J.">
        <title>Genome sequences of Chlorella sorokiniana UTEX 1602 and Micractinium conductrix SAG 241.80: implications to maltose excretion by a green alga.</title>
        <authorList>
            <person name="Arriola M.B."/>
            <person name="Velmurugan N."/>
            <person name="Zhang Y."/>
            <person name="Plunkett M.H."/>
            <person name="Hondzo H."/>
            <person name="Barney B.M."/>
        </authorList>
    </citation>
    <scope>NUCLEOTIDE SEQUENCE [LARGE SCALE GENOMIC DNA]</scope>
    <source>
        <strain evidence="2 3">SAG 241.80</strain>
    </source>
</reference>
<protein>
    <submittedName>
        <fullName evidence="2">Green algal specific Aspartyl Asparaginyl beta-hydroxylase</fullName>
    </submittedName>
</protein>
<dbReference type="InterPro" id="IPR011047">
    <property type="entry name" value="Quinoprotein_ADH-like_sf"/>
</dbReference>
<dbReference type="InterPro" id="IPR027443">
    <property type="entry name" value="IPNS-like_sf"/>
</dbReference>
<dbReference type="InterPro" id="IPR044661">
    <property type="entry name" value="MED15a/b/c-like"/>
</dbReference>
<dbReference type="GO" id="GO:0003713">
    <property type="term" value="F:transcription coactivator activity"/>
    <property type="evidence" value="ECO:0007669"/>
    <property type="project" value="InterPro"/>
</dbReference>
<dbReference type="AlphaFoldDB" id="A0A2P6VAU9"/>